<feature type="chain" id="PRO_5045065744" evidence="1">
    <location>
        <begin position="21"/>
        <end position="483"/>
    </location>
</feature>
<proteinExistence type="predicted"/>
<dbReference type="Proteomes" id="UP001606302">
    <property type="component" value="Unassembled WGS sequence"/>
</dbReference>
<protein>
    <submittedName>
        <fullName evidence="4">Esterase-like activity of phytase family protein</fullName>
    </submittedName>
</protein>
<dbReference type="Pfam" id="PF07589">
    <property type="entry name" value="PEP-CTERM"/>
    <property type="match status" value="1"/>
</dbReference>
<dbReference type="PANTHER" id="PTHR37957:SF1">
    <property type="entry name" value="PHYTASE-LIKE DOMAIN-CONTAINING PROTEIN"/>
    <property type="match status" value="1"/>
</dbReference>
<comment type="caution">
    <text evidence="4">The sequence shown here is derived from an EMBL/GenBank/DDBJ whole genome shotgun (WGS) entry which is preliminary data.</text>
</comment>
<gene>
    <name evidence="4" type="ORF">ACG04Q_05845</name>
</gene>
<dbReference type="RefSeq" id="WP_394509945.1">
    <property type="nucleotide sequence ID" value="NZ_JBIGHX010000002.1"/>
</dbReference>
<dbReference type="EMBL" id="JBIGHX010000002">
    <property type="protein sequence ID" value="MFG6461088.1"/>
    <property type="molecule type" value="Genomic_DNA"/>
</dbReference>
<keyword evidence="1" id="KW-0732">Signal</keyword>
<dbReference type="NCBIfam" id="TIGR02595">
    <property type="entry name" value="PEP_CTERM"/>
    <property type="match status" value="1"/>
</dbReference>
<evidence type="ECO:0000259" key="2">
    <source>
        <dbReference type="Pfam" id="PF07589"/>
    </source>
</evidence>
<organism evidence="4 5">
    <name type="scientific">Pelomonas lactea</name>
    <dbReference type="NCBI Taxonomy" id="3299030"/>
    <lineage>
        <taxon>Bacteria</taxon>
        <taxon>Pseudomonadati</taxon>
        <taxon>Pseudomonadota</taxon>
        <taxon>Betaproteobacteria</taxon>
        <taxon>Burkholderiales</taxon>
        <taxon>Sphaerotilaceae</taxon>
        <taxon>Roseateles</taxon>
    </lineage>
</organism>
<evidence type="ECO:0000256" key="1">
    <source>
        <dbReference type="SAM" id="SignalP"/>
    </source>
</evidence>
<sequence>MFFRASLLTLTAIASASAAAATSVSNVSFVNGITIAGNTLDLSSGSDFDRRVGFFSDIYYDRARNEWWGLSDRGPGGGTLPYETRVQRFTLDINANTGAISNFKIQQTVKFTSASIALTGLAPDTPSLLGKSFDPEGIVVNPVTGNLLVSDEYGPSVYEFNRSGQLVRQYATPANLVPKAGSSVNYNALAPAGSSPQLTSGREGNRGLEALAITPDGRYAFAMLQNGTVTDGYDAASGTRGQYTRIVKYDTTTGEAVGQYAYQLNSSGQGRGISALVAIDANRFLVLERNNRGIGIGATVASPDKNVFEVDLSTATDVSGLNLPASGLLPAGVIAAAKGAKVIDLDANTLAALGNKSPEKWEGLAIGPQLANGKYVILAGTDNDYSVTQNGSGTQFDVYLDVTKSDPFASSIQCPVGTTTGCFSTATSLGATLTSAYQLLPGVLHSYTADIAGYTAPVPEPETYAMLLAGLGVLAWARRQRRA</sequence>
<dbReference type="InterPro" id="IPR027372">
    <property type="entry name" value="Phytase-like_dom"/>
</dbReference>
<evidence type="ECO:0000313" key="4">
    <source>
        <dbReference type="EMBL" id="MFG6461088.1"/>
    </source>
</evidence>
<reference evidence="4 5" key="1">
    <citation type="submission" date="2024-08" db="EMBL/GenBank/DDBJ databases">
        <authorList>
            <person name="Lu H."/>
        </authorList>
    </citation>
    <scope>NUCLEOTIDE SEQUENCE [LARGE SCALE GENOMIC DNA]</scope>
    <source>
        <strain evidence="4 5">DXS20W</strain>
    </source>
</reference>
<keyword evidence="5" id="KW-1185">Reference proteome</keyword>
<dbReference type="Pfam" id="PF13449">
    <property type="entry name" value="Phytase-like"/>
    <property type="match status" value="1"/>
</dbReference>
<feature type="domain" description="Ice-binding protein C-terminal" evidence="2">
    <location>
        <begin position="457"/>
        <end position="482"/>
    </location>
</feature>
<name>A0ABW7GGL9_9BURK</name>
<evidence type="ECO:0000313" key="5">
    <source>
        <dbReference type="Proteomes" id="UP001606302"/>
    </source>
</evidence>
<evidence type="ECO:0000259" key="3">
    <source>
        <dbReference type="Pfam" id="PF13449"/>
    </source>
</evidence>
<dbReference type="InterPro" id="IPR013424">
    <property type="entry name" value="Ice-binding_C"/>
</dbReference>
<dbReference type="PANTHER" id="PTHR37957">
    <property type="entry name" value="BLR7070 PROTEIN"/>
    <property type="match status" value="1"/>
</dbReference>
<feature type="domain" description="Phytase-like" evidence="3">
    <location>
        <begin position="51"/>
        <end position="385"/>
    </location>
</feature>
<dbReference type="SUPFAM" id="SSF75011">
    <property type="entry name" value="3-carboxy-cis,cis-mucoante lactonizing enzyme"/>
    <property type="match status" value="1"/>
</dbReference>
<accession>A0ABW7GGL9</accession>
<feature type="signal peptide" evidence="1">
    <location>
        <begin position="1"/>
        <end position="20"/>
    </location>
</feature>